<keyword evidence="2" id="KW-1185">Reference proteome</keyword>
<comment type="caution">
    <text evidence="1">The sequence shown here is derived from an EMBL/GenBank/DDBJ whole genome shotgun (WGS) entry which is preliminary data.</text>
</comment>
<protein>
    <submittedName>
        <fullName evidence="1">Conjugal transfer protein TraI</fullName>
    </submittedName>
</protein>
<proteinExistence type="predicted"/>
<evidence type="ECO:0000313" key="1">
    <source>
        <dbReference type="EMBL" id="RFS26794.1"/>
    </source>
</evidence>
<organism evidence="1 2">
    <name type="scientific">Chitinophaga silvatica</name>
    <dbReference type="NCBI Taxonomy" id="2282649"/>
    <lineage>
        <taxon>Bacteria</taxon>
        <taxon>Pseudomonadati</taxon>
        <taxon>Bacteroidota</taxon>
        <taxon>Chitinophagia</taxon>
        <taxon>Chitinophagales</taxon>
        <taxon>Chitinophagaceae</taxon>
        <taxon>Chitinophaga</taxon>
    </lineage>
</organism>
<gene>
    <name evidence="1" type="ORF">DVR12_03130</name>
</gene>
<evidence type="ECO:0000313" key="2">
    <source>
        <dbReference type="Proteomes" id="UP000260644"/>
    </source>
</evidence>
<dbReference type="Proteomes" id="UP000260644">
    <property type="component" value="Unassembled WGS sequence"/>
</dbReference>
<sequence>MKSVRRIWLMLMLSCFLVIMPTQKSHAIVWVVVKAALKKVIKAMDLQVQRLQNNTIALQNVQKTLENTLSKLKLEEIGNWTEKQRQLYAGYFDELWKVKNAISTYKKVKDVIAQQVALVNEYQRSIQMLKQDNHFTEQEIEYMYQVYAGILTESLNNIDQLQLVINSFSTQMSDGKRLQIISDAADQITENRMALKQFTDFNIGISIQRSKGIQEVDMVKRLYGIK</sequence>
<reference evidence="1 2" key="1">
    <citation type="submission" date="2018-07" db="EMBL/GenBank/DDBJ databases">
        <title>Chitinophaga K2CV101002-2 sp. nov., isolated from a monsoon evergreen broad-leaved forest soil.</title>
        <authorList>
            <person name="Lv Y."/>
        </authorList>
    </citation>
    <scope>NUCLEOTIDE SEQUENCE [LARGE SCALE GENOMIC DNA]</scope>
    <source>
        <strain evidence="1 2">GDMCC 1.1288</strain>
    </source>
</reference>
<accession>A0A3E1YHI5</accession>
<dbReference type="RefSeq" id="WP_116973986.1">
    <property type="nucleotide sequence ID" value="NZ_QPMM01000001.1"/>
</dbReference>
<dbReference type="OrthoDB" id="793529at2"/>
<name>A0A3E1YHI5_9BACT</name>
<dbReference type="AlphaFoldDB" id="A0A3E1YHI5"/>
<dbReference type="EMBL" id="QPMM01000001">
    <property type="protein sequence ID" value="RFS26794.1"/>
    <property type="molecule type" value="Genomic_DNA"/>
</dbReference>